<dbReference type="EMBL" id="JAAOIW010000004">
    <property type="protein sequence ID" value="NHN30833.1"/>
    <property type="molecule type" value="Genomic_DNA"/>
</dbReference>
<name>A0ABX0J4D3_9BACL</name>
<gene>
    <name evidence="2" type="ORF">G9U52_13425</name>
</gene>
<dbReference type="InterPro" id="IPR014962">
    <property type="entry name" value="YolD"/>
</dbReference>
<dbReference type="RefSeq" id="WP_166150232.1">
    <property type="nucleotide sequence ID" value="NZ_JAAOIW010000004.1"/>
</dbReference>
<evidence type="ECO:0000256" key="1">
    <source>
        <dbReference type="SAM" id="MobiDB-lite"/>
    </source>
</evidence>
<organism evidence="2 3">
    <name type="scientific">Paenibacillus agricola</name>
    <dbReference type="NCBI Taxonomy" id="2716264"/>
    <lineage>
        <taxon>Bacteria</taxon>
        <taxon>Bacillati</taxon>
        <taxon>Bacillota</taxon>
        <taxon>Bacilli</taxon>
        <taxon>Bacillales</taxon>
        <taxon>Paenibacillaceae</taxon>
        <taxon>Paenibacillus</taxon>
    </lineage>
</organism>
<evidence type="ECO:0000313" key="2">
    <source>
        <dbReference type="EMBL" id="NHN30833.1"/>
    </source>
</evidence>
<dbReference type="Proteomes" id="UP001165962">
    <property type="component" value="Unassembled WGS sequence"/>
</dbReference>
<reference evidence="2" key="1">
    <citation type="submission" date="2020-03" db="EMBL/GenBank/DDBJ databases">
        <title>Draft sequencing of Paenibacilllus sp. S3N08.</title>
        <authorList>
            <person name="Kim D.-U."/>
        </authorList>
    </citation>
    <scope>NUCLEOTIDE SEQUENCE</scope>
    <source>
        <strain evidence="2">S3N08</strain>
    </source>
</reference>
<sequence length="82" mass="9349">MMNVSKRPERDESDLEELGDKLGEAKHERNEMLLTVWGKSEVIRGRIVELDANTRKVHVTQYGGEMVKIPFMDIMKAETCGA</sequence>
<feature type="region of interest" description="Disordered" evidence="1">
    <location>
        <begin position="1"/>
        <end position="23"/>
    </location>
</feature>
<comment type="caution">
    <text evidence="2">The sequence shown here is derived from an EMBL/GenBank/DDBJ whole genome shotgun (WGS) entry which is preliminary data.</text>
</comment>
<evidence type="ECO:0000313" key="3">
    <source>
        <dbReference type="Proteomes" id="UP001165962"/>
    </source>
</evidence>
<accession>A0ABX0J4D3</accession>
<dbReference type="Pfam" id="PF08863">
    <property type="entry name" value="YolD"/>
    <property type="match status" value="1"/>
</dbReference>
<feature type="compositionally biased region" description="Basic and acidic residues" evidence="1">
    <location>
        <begin position="1"/>
        <end position="10"/>
    </location>
</feature>
<protein>
    <submittedName>
        <fullName evidence="2">YolD-like family protein</fullName>
    </submittedName>
</protein>
<keyword evidence="3" id="KW-1185">Reference proteome</keyword>
<proteinExistence type="predicted"/>